<accession>A0A5B7DRX8</accession>
<reference evidence="1 2" key="1">
    <citation type="submission" date="2019-05" db="EMBL/GenBank/DDBJ databases">
        <title>Another draft genome of Portunus trituberculatus and its Hox gene families provides insights of decapod evolution.</title>
        <authorList>
            <person name="Jeong J.-H."/>
            <person name="Song I."/>
            <person name="Kim S."/>
            <person name="Choi T."/>
            <person name="Kim D."/>
            <person name="Ryu S."/>
            <person name="Kim W."/>
        </authorList>
    </citation>
    <scope>NUCLEOTIDE SEQUENCE [LARGE SCALE GENOMIC DNA]</scope>
    <source>
        <tissue evidence="1">Muscle</tissue>
    </source>
</reference>
<dbReference type="EMBL" id="VSRR010001323">
    <property type="protein sequence ID" value="MPC24381.1"/>
    <property type="molecule type" value="Genomic_DNA"/>
</dbReference>
<keyword evidence="2" id="KW-1185">Reference proteome</keyword>
<gene>
    <name evidence="1" type="ORF">E2C01_017462</name>
</gene>
<evidence type="ECO:0000313" key="2">
    <source>
        <dbReference type="Proteomes" id="UP000324222"/>
    </source>
</evidence>
<proteinExistence type="predicted"/>
<evidence type="ECO:0000313" key="1">
    <source>
        <dbReference type="EMBL" id="MPC24381.1"/>
    </source>
</evidence>
<dbReference type="Proteomes" id="UP000324222">
    <property type="component" value="Unassembled WGS sequence"/>
</dbReference>
<organism evidence="1 2">
    <name type="scientific">Portunus trituberculatus</name>
    <name type="common">Swimming crab</name>
    <name type="synonym">Neptunus trituberculatus</name>
    <dbReference type="NCBI Taxonomy" id="210409"/>
    <lineage>
        <taxon>Eukaryota</taxon>
        <taxon>Metazoa</taxon>
        <taxon>Ecdysozoa</taxon>
        <taxon>Arthropoda</taxon>
        <taxon>Crustacea</taxon>
        <taxon>Multicrustacea</taxon>
        <taxon>Malacostraca</taxon>
        <taxon>Eumalacostraca</taxon>
        <taxon>Eucarida</taxon>
        <taxon>Decapoda</taxon>
        <taxon>Pleocyemata</taxon>
        <taxon>Brachyura</taxon>
        <taxon>Eubrachyura</taxon>
        <taxon>Portunoidea</taxon>
        <taxon>Portunidae</taxon>
        <taxon>Portuninae</taxon>
        <taxon>Portunus</taxon>
    </lineage>
</organism>
<comment type="caution">
    <text evidence="1">The sequence shown here is derived from an EMBL/GenBank/DDBJ whole genome shotgun (WGS) entry which is preliminary data.</text>
</comment>
<protein>
    <submittedName>
        <fullName evidence="1">Uncharacterized protein</fullName>
    </submittedName>
</protein>
<name>A0A5B7DRX8_PORTR</name>
<dbReference type="AlphaFoldDB" id="A0A5B7DRX8"/>
<sequence>MSVTLPLSAVGRSRGRDSGIQSNINTVSCASLNVRIYKHIALSPRLFSRATEMISGVFKRVSPVNNAEILSNYR</sequence>